<organism evidence="2 3">
    <name type="scientific">Okeania hirsuta</name>
    <dbReference type="NCBI Taxonomy" id="1458930"/>
    <lineage>
        <taxon>Bacteria</taxon>
        <taxon>Bacillati</taxon>
        <taxon>Cyanobacteriota</taxon>
        <taxon>Cyanophyceae</taxon>
        <taxon>Oscillatoriophycideae</taxon>
        <taxon>Oscillatoriales</taxon>
        <taxon>Microcoleaceae</taxon>
        <taxon>Okeania</taxon>
    </lineage>
</organism>
<evidence type="ECO:0000313" key="2">
    <source>
        <dbReference type="EMBL" id="RQH25110.1"/>
    </source>
</evidence>
<dbReference type="Proteomes" id="UP000269154">
    <property type="component" value="Unassembled WGS sequence"/>
</dbReference>
<dbReference type="GO" id="GO:0003676">
    <property type="term" value="F:nucleic acid binding"/>
    <property type="evidence" value="ECO:0007669"/>
    <property type="project" value="InterPro"/>
</dbReference>
<name>A0A3N6P9T2_9CYAN</name>
<protein>
    <submittedName>
        <fullName evidence="2">IS630 family transposase</fullName>
    </submittedName>
</protein>
<comment type="caution">
    <text evidence="2">The sequence shown here is derived from an EMBL/GenBank/DDBJ whole genome shotgun (WGS) entry which is preliminary data.</text>
</comment>
<dbReference type="Pfam" id="PF13358">
    <property type="entry name" value="DDE_3"/>
    <property type="match status" value="1"/>
</dbReference>
<feature type="domain" description="Tc1-like transposase DDE" evidence="1">
    <location>
        <begin position="11"/>
        <end position="143"/>
    </location>
</feature>
<dbReference type="PANTHER" id="PTHR46564">
    <property type="entry name" value="TRANSPOSASE"/>
    <property type="match status" value="1"/>
</dbReference>
<dbReference type="InterPro" id="IPR036397">
    <property type="entry name" value="RNaseH_sf"/>
</dbReference>
<dbReference type="Gene3D" id="3.30.420.10">
    <property type="entry name" value="Ribonuclease H-like superfamily/Ribonuclease H"/>
    <property type="match status" value="1"/>
</dbReference>
<dbReference type="OrthoDB" id="427021at2"/>
<sequence>MFKLNQMDKKDIVYVDEAGIDNREDYTYGYGVKGKRVPGMKSGKRTERVSWIAAINQEKKFAPLTFVGSCNHVWHESWWENCLLPKLQPGQVIILDNATFHKSVDIEELVAKQECEIWYLPPDSPDLNKIERWWDDIERSIEKAKVLLPENASILQRTLYALLMALYELGGVDPKLRYEGQERLEEILKEKLAADNQEVDTETRANLNQAIQDYKEAESTVQGNLDSAPDDIEVRNVG</sequence>
<dbReference type="InterPro" id="IPR038717">
    <property type="entry name" value="Tc1-like_DDE_dom"/>
</dbReference>
<reference evidence="2 3" key="1">
    <citation type="journal article" date="2018" name="ACS Chem. Biol.">
        <title>Ketoreductase domain dysfunction expands chemodiversity: malyngamide biosynthesis in the cyanobacterium Okeania hirsuta.</title>
        <authorList>
            <person name="Moss N.A."/>
            <person name="Leao T."/>
            <person name="Rankin M."/>
            <person name="McCullough T.M."/>
            <person name="Qu P."/>
            <person name="Korobeynikov A."/>
            <person name="Smith J.L."/>
            <person name="Gerwick L."/>
            <person name="Gerwick W.H."/>
        </authorList>
    </citation>
    <scope>NUCLEOTIDE SEQUENCE [LARGE SCALE GENOMIC DNA]</scope>
    <source>
        <strain evidence="2 3">PAB10Feb10-1</strain>
    </source>
</reference>
<gene>
    <name evidence="2" type="ORF">D5R40_29400</name>
</gene>
<keyword evidence="3" id="KW-1185">Reference proteome</keyword>
<accession>A0A3N6P9T2</accession>
<dbReference type="PANTHER" id="PTHR46564:SF1">
    <property type="entry name" value="TRANSPOSASE"/>
    <property type="match status" value="1"/>
</dbReference>
<evidence type="ECO:0000259" key="1">
    <source>
        <dbReference type="Pfam" id="PF13358"/>
    </source>
</evidence>
<dbReference type="NCBIfam" id="NF033545">
    <property type="entry name" value="transpos_IS630"/>
    <property type="match status" value="1"/>
</dbReference>
<proteinExistence type="predicted"/>
<dbReference type="InterPro" id="IPR047655">
    <property type="entry name" value="Transpos_IS630-like"/>
</dbReference>
<evidence type="ECO:0000313" key="3">
    <source>
        <dbReference type="Proteomes" id="UP000269154"/>
    </source>
</evidence>
<dbReference type="EMBL" id="RCBY01000308">
    <property type="protein sequence ID" value="RQH25110.1"/>
    <property type="molecule type" value="Genomic_DNA"/>
</dbReference>
<dbReference type="AlphaFoldDB" id="A0A3N6P9T2"/>